<dbReference type="AlphaFoldDB" id="A0A2N9W2H9"/>
<keyword evidence="4" id="KW-1185">Reference proteome</keyword>
<dbReference type="EMBL" id="MZMT01000014">
    <property type="protein sequence ID" value="PIO45947.1"/>
    <property type="molecule type" value="Genomic_DNA"/>
</dbReference>
<evidence type="ECO:0000259" key="2">
    <source>
        <dbReference type="Pfam" id="PF21006"/>
    </source>
</evidence>
<dbReference type="Proteomes" id="UP000232163">
    <property type="component" value="Unassembled WGS sequence"/>
</dbReference>
<feature type="domain" description="Nitrile hydratase beta subunit-like N-terminal" evidence="2">
    <location>
        <begin position="23"/>
        <end position="108"/>
    </location>
</feature>
<organism evidence="3 4">
    <name type="scientific">Phyllobacterium zundukense</name>
    <dbReference type="NCBI Taxonomy" id="1867719"/>
    <lineage>
        <taxon>Bacteria</taxon>
        <taxon>Pseudomonadati</taxon>
        <taxon>Pseudomonadota</taxon>
        <taxon>Alphaproteobacteria</taxon>
        <taxon>Hyphomicrobiales</taxon>
        <taxon>Phyllobacteriaceae</taxon>
        <taxon>Phyllobacterium</taxon>
    </lineage>
</organism>
<evidence type="ECO:0000256" key="1">
    <source>
        <dbReference type="SAM" id="MobiDB-lite"/>
    </source>
</evidence>
<dbReference type="NCBIfam" id="TIGR03889">
    <property type="entry name" value="nitrile_acc"/>
    <property type="match status" value="1"/>
</dbReference>
<dbReference type="InterPro" id="IPR042262">
    <property type="entry name" value="CN_hydtase_beta_C"/>
</dbReference>
<dbReference type="InterPro" id="IPR023808">
    <property type="entry name" value="Nitrile_Hydratase_acc_put"/>
</dbReference>
<dbReference type="Pfam" id="PF21006">
    <property type="entry name" value="NHase_beta_N"/>
    <property type="match status" value="1"/>
</dbReference>
<comment type="caution">
    <text evidence="3">The sequence shown here is derived from an EMBL/GenBank/DDBJ whole genome shotgun (WGS) entry which is preliminary data.</text>
</comment>
<sequence>MPGRVILSLRELITHSRGLATSGDAPVFAEPWQAEAFAMVLALHDRGLFTWDEWASALSAQLKRPGALDDGSDYYQCWLAALESLIAAKNIAGKDDIDQLTAAWQRAAHATPHGQPIKLENDPDRS</sequence>
<name>A0A2N9W2H9_9HYPH</name>
<accession>A0A2N9W2H9</accession>
<dbReference type="SUPFAM" id="SSF50090">
    <property type="entry name" value="Electron transport accessory proteins"/>
    <property type="match status" value="1"/>
</dbReference>
<evidence type="ECO:0000313" key="3">
    <source>
        <dbReference type="EMBL" id="PIO45947.1"/>
    </source>
</evidence>
<protein>
    <submittedName>
        <fullName evidence="3">Nitrile hydratase accessory protein</fullName>
    </submittedName>
</protein>
<dbReference type="Gene3D" id="1.10.472.20">
    <property type="entry name" value="Nitrile hydratase, beta subunit"/>
    <property type="match status" value="1"/>
</dbReference>
<evidence type="ECO:0000313" key="4">
    <source>
        <dbReference type="Proteomes" id="UP000232163"/>
    </source>
</evidence>
<dbReference type="InterPro" id="IPR049054">
    <property type="entry name" value="CN_hydtase_beta-like_N"/>
</dbReference>
<dbReference type="OrthoDB" id="9811616at2"/>
<proteinExistence type="predicted"/>
<feature type="region of interest" description="Disordered" evidence="1">
    <location>
        <begin position="107"/>
        <end position="126"/>
    </location>
</feature>
<gene>
    <name evidence="3" type="ORF">B5P45_05290</name>
</gene>
<reference evidence="3 4" key="1">
    <citation type="journal article" date="2017" name="Int J Environ Stud">
        <title>Does the Miocene-Pliocene relict legume Oxytropis triphylla form nitrogen-fixing nodules with a combination of bacterial strains?</title>
        <authorList>
            <person name="Safronova V."/>
            <person name="Belimov A."/>
            <person name="Sazanova A."/>
            <person name="Kuznetsova I."/>
            <person name="Popova J."/>
            <person name="Andronov E."/>
            <person name="Verkhozina A."/>
            <person name="Tikhonovich I."/>
        </authorList>
    </citation>
    <scope>NUCLEOTIDE SEQUENCE [LARGE SCALE GENOMIC DNA]</scope>
    <source>
        <strain evidence="3 4">Tri-38</strain>
    </source>
</reference>
<dbReference type="InterPro" id="IPR008990">
    <property type="entry name" value="Elect_transpt_acc-like_dom_sf"/>
</dbReference>